<evidence type="ECO:0000313" key="1">
    <source>
        <dbReference type="EMBL" id="MBP2018632.1"/>
    </source>
</evidence>
<keyword evidence="2" id="KW-1185">Reference proteome</keyword>
<accession>A0ABS4JSW8</accession>
<name>A0ABS4JSW8_9FIRM</name>
<evidence type="ECO:0000313" key="2">
    <source>
        <dbReference type="Proteomes" id="UP001519289"/>
    </source>
</evidence>
<sequence>MDRLTVGQSYRLVRNFEIHDEKTGTLRHLIRAGEVVKVRRIEEEADRIYLEGIPAPAFYRAFRMHVKPVSA</sequence>
<protein>
    <submittedName>
        <fullName evidence="1">Uncharacterized protein</fullName>
    </submittedName>
</protein>
<dbReference type="Proteomes" id="UP001519289">
    <property type="component" value="Unassembled WGS sequence"/>
</dbReference>
<dbReference type="RefSeq" id="WP_209466758.1">
    <property type="nucleotide sequence ID" value="NZ_JAGGLG010000015.1"/>
</dbReference>
<proteinExistence type="predicted"/>
<reference evidence="1 2" key="1">
    <citation type="submission" date="2021-03" db="EMBL/GenBank/DDBJ databases">
        <title>Genomic Encyclopedia of Type Strains, Phase IV (KMG-IV): sequencing the most valuable type-strain genomes for metagenomic binning, comparative biology and taxonomic classification.</title>
        <authorList>
            <person name="Goeker M."/>
        </authorList>
    </citation>
    <scope>NUCLEOTIDE SEQUENCE [LARGE SCALE GENOMIC DNA]</scope>
    <source>
        <strain evidence="1 2">DSM 27138</strain>
    </source>
</reference>
<dbReference type="EMBL" id="JAGGLG010000015">
    <property type="protein sequence ID" value="MBP2018632.1"/>
    <property type="molecule type" value="Genomic_DNA"/>
</dbReference>
<gene>
    <name evidence="1" type="ORF">J2Z79_002047</name>
</gene>
<comment type="caution">
    <text evidence="1">The sequence shown here is derived from an EMBL/GenBank/DDBJ whole genome shotgun (WGS) entry which is preliminary data.</text>
</comment>
<organism evidence="1 2">
    <name type="scientific">Symbiobacterium terraclitae</name>
    <dbReference type="NCBI Taxonomy" id="557451"/>
    <lineage>
        <taxon>Bacteria</taxon>
        <taxon>Bacillati</taxon>
        <taxon>Bacillota</taxon>
        <taxon>Clostridia</taxon>
        <taxon>Eubacteriales</taxon>
        <taxon>Symbiobacteriaceae</taxon>
        <taxon>Symbiobacterium</taxon>
    </lineage>
</organism>